<proteinExistence type="inferred from homology"/>
<dbReference type="PANTHER" id="PTHR18964:SF149">
    <property type="entry name" value="BIFUNCTIONAL UDP-N-ACETYLGLUCOSAMINE 2-EPIMERASE_N-ACETYLMANNOSAMINE KINASE"/>
    <property type="match status" value="1"/>
</dbReference>
<dbReference type="AlphaFoldDB" id="A0A843YGA7"/>
<dbReference type="PANTHER" id="PTHR18964">
    <property type="entry name" value="ROK (REPRESSOR, ORF, KINASE) FAMILY"/>
    <property type="match status" value="1"/>
</dbReference>
<dbReference type="Gene3D" id="3.30.420.40">
    <property type="match status" value="2"/>
</dbReference>
<dbReference type="SUPFAM" id="SSF46785">
    <property type="entry name" value="Winged helix' DNA-binding domain"/>
    <property type="match status" value="1"/>
</dbReference>
<protein>
    <submittedName>
        <fullName evidence="3">ROK family protein</fullName>
    </submittedName>
</protein>
<comment type="similarity">
    <text evidence="1">Belongs to the ROK (NagC/XylR) family.</text>
</comment>
<keyword evidence="4" id="KW-1185">Reference proteome</keyword>
<name>A0A843YGA7_9RHOB</name>
<dbReference type="Pfam" id="PF00480">
    <property type="entry name" value="ROK"/>
    <property type="match status" value="1"/>
</dbReference>
<dbReference type="Gene3D" id="1.10.10.10">
    <property type="entry name" value="Winged helix-like DNA-binding domain superfamily/Winged helix DNA-binding domain"/>
    <property type="match status" value="1"/>
</dbReference>
<evidence type="ECO:0000256" key="1">
    <source>
        <dbReference type="ARBA" id="ARBA00006479"/>
    </source>
</evidence>
<organism evidence="3 4">
    <name type="scientific">Tritonibacter litoralis</name>
    <dbReference type="NCBI Taxonomy" id="2662264"/>
    <lineage>
        <taxon>Bacteria</taxon>
        <taxon>Pseudomonadati</taxon>
        <taxon>Pseudomonadota</taxon>
        <taxon>Alphaproteobacteria</taxon>
        <taxon>Rhodobacterales</taxon>
        <taxon>Paracoccaceae</taxon>
        <taxon>Tritonibacter</taxon>
    </lineage>
</organism>
<dbReference type="InterPro" id="IPR036390">
    <property type="entry name" value="WH_DNA-bd_sf"/>
</dbReference>
<gene>
    <name evidence="3" type="ORF">GFB49_16985</name>
</gene>
<dbReference type="EMBL" id="WIBF01000012">
    <property type="protein sequence ID" value="MQQ10166.1"/>
    <property type="molecule type" value="Genomic_DNA"/>
</dbReference>
<evidence type="ECO:0000259" key="2">
    <source>
        <dbReference type="Pfam" id="PF01047"/>
    </source>
</evidence>
<dbReference type="InterPro" id="IPR049874">
    <property type="entry name" value="ROK_cs"/>
</dbReference>
<comment type="caution">
    <text evidence="3">The sequence shown here is derived from an EMBL/GenBank/DDBJ whole genome shotgun (WGS) entry which is preliminary data.</text>
</comment>
<accession>A0A843YGA7</accession>
<dbReference type="InterPro" id="IPR000835">
    <property type="entry name" value="HTH_MarR-typ"/>
</dbReference>
<dbReference type="SUPFAM" id="SSF53067">
    <property type="entry name" value="Actin-like ATPase domain"/>
    <property type="match status" value="1"/>
</dbReference>
<dbReference type="Proteomes" id="UP000444174">
    <property type="component" value="Unassembled WGS sequence"/>
</dbReference>
<feature type="domain" description="HTH marR-type" evidence="2">
    <location>
        <begin position="63"/>
        <end position="109"/>
    </location>
</feature>
<dbReference type="InterPro" id="IPR036388">
    <property type="entry name" value="WH-like_DNA-bd_sf"/>
</dbReference>
<evidence type="ECO:0000313" key="3">
    <source>
        <dbReference type="EMBL" id="MQQ10166.1"/>
    </source>
</evidence>
<dbReference type="GO" id="GO:0003700">
    <property type="term" value="F:DNA-binding transcription factor activity"/>
    <property type="evidence" value="ECO:0007669"/>
    <property type="project" value="InterPro"/>
</dbReference>
<evidence type="ECO:0000313" key="4">
    <source>
        <dbReference type="Proteomes" id="UP000444174"/>
    </source>
</evidence>
<dbReference type="InterPro" id="IPR000600">
    <property type="entry name" value="ROK"/>
</dbReference>
<dbReference type="InterPro" id="IPR043129">
    <property type="entry name" value="ATPase_NBD"/>
</dbReference>
<reference evidence="3 4" key="1">
    <citation type="submission" date="2019-10" db="EMBL/GenBank/DDBJ databases">
        <title>Epibacterium sp. nov., isolated from seawater.</title>
        <authorList>
            <person name="Zhang X."/>
            <person name="Li N."/>
        </authorList>
    </citation>
    <scope>NUCLEOTIDE SEQUENCE [LARGE SCALE GENOMIC DNA]</scope>
    <source>
        <strain evidence="3 4">SM1979</strain>
    </source>
</reference>
<dbReference type="Pfam" id="PF01047">
    <property type="entry name" value="MarR"/>
    <property type="match status" value="1"/>
</dbReference>
<sequence>MPSFDEFSIRAPRSTGDIILISSSKIFNLVYTISKSLNEPEGARRREKVLRNGNNPTVIDQRNATRLRVLEQIRTSGQISRIDIAASLQTSPATVTSATADLMAAGLIHETAGEASPDAAKRGRPRVLLELNANSNIIAGVKVARDVIMVMLVDFQGNELAQTQFRLTEPRMSAETLVVTIGRAVNEACETLGKNIADVSGIAIGLAGQVVAEQNFIYWSSSITENNVDLDPILSQQLPCPAFVENDANLVAKGEQLFGLGQGLQNFLVITIEHGVGLGIVLGGALYRGERGCGAEFGHTKVQLDGALCQCGQRGCLEAYVSDYALMREAVIAMQDDKPSSVADIRKSAEDGNPSAIAVLERASRMFGMGVSNLVNLFDPERIILSGRTSSIEHLCSEQVKEHIRNNVVQVDAPTPEILAHDWGGLMWAKGAAAYGIEQVSVLQVLEMNAHGA</sequence>
<dbReference type="PROSITE" id="PS01125">
    <property type="entry name" value="ROK"/>
    <property type="match status" value="1"/>
</dbReference>